<accession>A0A918C1E8</accession>
<protein>
    <submittedName>
        <fullName evidence="1">Uncharacterized protein</fullName>
    </submittedName>
</protein>
<dbReference type="Proteomes" id="UP000603865">
    <property type="component" value="Unassembled WGS sequence"/>
</dbReference>
<reference evidence="1" key="1">
    <citation type="journal article" date="2014" name="Int. J. Syst. Evol. Microbiol.">
        <title>Complete genome sequence of Corynebacterium casei LMG S-19264T (=DSM 44701T), isolated from a smear-ripened cheese.</title>
        <authorList>
            <consortium name="US DOE Joint Genome Institute (JGI-PGF)"/>
            <person name="Walter F."/>
            <person name="Albersmeier A."/>
            <person name="Kalinowski J."/>
            <person name="Ruckert C."/>
        </authorList>
    </citation>
    <scope>NUCLEOTIDE SEQUENCE</scope>
    <source>
        <strain evidence="1">JCM 31311</strain>
    </source>
</reference>
<reference evidence="1" key="2">
    <citation type="submission" date="2020-09" db="EMBL/GenBank/DDBJ databases">
        <authorList>
            <person name="Sun Q."/>
            <person name="Ohkuma M."/>
        </authorList>
    </citation>
    <scope>NUCLEOTIDE SEQUENCE</scope>
    <source>
        <strain evidence="1">JCM 31311</strain>
    </source>
</reference>
<evidence type="ECO:0000313" key="1">
    <source>
        <dbReference type="EMBL" id="GGR00169.1"/>
    </source>
</evidence>
<proteinExistence type="predicted"/>
<keyword evidence="2" id="KW-1185">Reference proteome</keyword>
<dbReference type="RefSeq" id="WP_189088532.1">
    <property type="nucleotide sequence ID" value="NZ_BMQL01000004.1"/>
</dbReference>
<dbReference type="EMBL" id="BMQL01000004">
    <property type="protein sequence ID" value="GGR00169.1"/>
    <property type="molecule type" value="Genomic_DNA"/>
</dbReference>
<sequence length="159" mass="18084">MKQTKVGKTLNARVNNHRALNPLYNEPEPYMAPGRASLTTAELNDMDAVLVFQRGSKTILGLPGMNLRSLFTSRKHYRLSMEAVPRQVREAFERHQSHEYASVQFKRQSFDVVAVTTVGMTPEYYEQSFQGKEHLIEVGQIMVGKLAFPNAAVRERELS</sequence>
<comment type="caution">
    <text evidence="1">The sequence shown here is derived from an EMBL/GenBank/DDBJ whole genome shotgun (WGS) entry which is preliminary data.</text>
</comment>
<evidence type="ECO:0000313" key="2">
    <source>
        <dbReference type="Proteomes" id="UP000603865"/>
    </source>
</evidence>
<dbReference type="AlphaFoldDB" id="A0A918C1E8"/>
<organism evidence="1 2">
    <name type="scientific">Deinococcus ruber</name>
    <dbReference type="NCBI Taxonomy" id="1848197"/>
    <lineage>
        <taxon>Bacteria</taxon>
        <taxon>Thermotogati</taxon>
        <taxon>Deinococcota</taxon>
        <taxon>Deinococci</taxon>
        <taxon>Deinococcales</taxon>
        <taxon>Deinococcaceae</taxon>
        <taxon>Deinococcus</taxon>
    </lineage>
</organism>
<gene>
    <name evidence="1" type="ORF">GCM10008957_11120</name>
</gene>
<name>A0A918C1E8_9DEIO</name>